<evidence type="ECO:0000256" key="1">
    <source>
        <dbReference type="ARBA" id="ARBA00002145"/>
    </source>
</evidence>
<evidence type="ECO:0000256" key="3">
    <source>
        <dbReference type="ARBA" id="ARBA00007357"/>
    </source>
</evidence>
<keyword evidence="6" id="KW-0735">Signal-anchor</keyword>
<keyword evidence="8" id="KW-0472">Membrane</keyword>
<gene>
    <name evidence="13" type="ORF">AB205_0163280</name>
</gene>
<comment type="function">
    <text evidence="1">Converts big endothelin-1 to endothelin-1.</text>
</comment>
<dbReference type="InterPro" id="IPR000718">
    <property type="entry name" value="Peptidase_M13"/>
</dbReference>
<dbReference type="AlphaFoldDB" id="A0A2G9Q884"/>
<dbReference type="Proteomes" id="UP000228934">
    <property type="component" value="Unassembled WGS sequence"/>
</dbReference>
<dbReference type="PANTHER" id="PTHR11733">
    <property type="entry name" value="ZINC METALLOPROTEASE FAMILY M13 NEPRILYSIN-RELATED"/>
    <property type="match status" value="1"/>
</dbReference>
<proteinExistence type="inferred from homology"/>
<evidence type="ECO:0000313" key="13">
    <source>
        <dbReference type="EMBL" id="PIO11786.1"/>
    </source>
</evidence>
<dbReference type="EMBL" id="KZ060807">
    <property type="protein sequence ID" value="PIO11786.1"/>
    <property type="molecule type" value="Genomic_DNA"/>
</dbReference>
<comment type="subunit">
    <text evidence="11">Homodimer; disulfide-linked. Interacts with PPP1R16B. Interacts with TSPAN8; this interaction recruits the endothelin converting enzyme ECE1 to tetraspanin-enriched microdomains and positively modulates its enzymatic activity.</text>
</comment>
<reference evidence="14" key="1">
    <citation type="journal article" date="2017" name="Nat. Commun.">
        <title>The North American bullfrog draft genome provides insight into hormonal regulation of long noncoding RNA.</title>
        <authorList>
            <person name="Hammond S.A."/>
            <person name="Warren R.L."/>
            <person name="Vandervalk B.P."/>
            <person name="Kucuk E."/>
            <person name="Khan H."/>
            <person name="Gibb E.A."/>
            <person name="Pandoh P."/>
            <person name="Kirk H."/>
            <person name="Zhao Y."/>
            <person name="Jones M."/>
            <person name="Mungall A.J."/>
            <person name="Coope R."/>
            <person name="Pleasance S."/>
            <person name="Moore R.A."/>
            <person name="Holt R.A."/>
            <person name="Round J.M."/>
            <person name="Ohora S."/>
            <person name="Walle B.V."/>
            <person name="Veldhoen N."/>
            <person name="Helbing C.C."/>
            <person name="Birol I."/>
        </authorList>
    </citation>
    <scope>NUCLEOTIDE SEQUENCE [LARGE SCALE GENOMIC DNA]</scope>
</reference>
<dbReference type="Pfam" id="PF05649">
    <property type="entry name" value="Peptidase_M13_N"/>
    <property type="match status" value="1"/>
</dbReference>
<evidence type="ECO:0000256" key="4">
    <source>
        <dbReference type="ARBA" id="ARBA00018448"/>
    </source>
</evidence>
<comment type="subcellular location">
    <subcellularLocation>
        <location evidence="2">Cell membrane</location>
        <topology evidence="2">Single-pass type II membrane protein</topology>
    </subcellularLocation>
</comment>
<dbReference type="PROSITE" id="PS51885">
    <property type="entry name" value="NEPRILYSIN"/>
    <property type="match status" value="1"/>
</dbReference>
<feature type="non-terminal residue" evidence="13">
    <location>
        <position position="141"/>
    </location>
</feature>
<sequence>MVQLGVLLGGEENNTRQQMQEILDFETALANITIPQEKRRDEELIYHKITAGELKDLIPSVDWMPLLQTAFRPVEINETEPVVVYAKEYLMQVSGLIYATDERILNNYMIWNVVRKTSALLDQRFQDVEEKFLEVMYGTKK</sequence>
<evidence type="ECO:0000256" key="2">
    <source>
        <dbReference type="ARBA" id="ARBA00004401"/>
    </source>
</evidence>
<evidence type="ECO:0000256" key="8">
    <source>
        <dbReference type="ARBA" id="ARBA00023136"/>
    </source>
</evidence>
<keyword evidence="5" id="KW-0812">Transmembrane</keyword>
<organism evidence="13 14">
    <name type="scientific">Aquarana catesbeiana</name>
    <name type="common">American bullfrog</name>
    <name type="synonym">Rana catesbeiana</name>
    <dbReference type="NCBI Taxonomy" id="8400"/>
    <lineage>
        <taxon>Eukaryota</taxon>
        <taxon>Metazoa</taxon>
        <taxon>Chordata</taxon>
        <taxon>Craniata</taxon>
        <taxon>Vertebrata</taxon>
        <taxon>Euteleostomi</taxon>
        <taxon>Amphibia</taxon>
        <taxon>Batrachia</taxon>
        <taxon>Anura</taxon>
        <taxon>Neobatrachia</taxon>
        <taxon>Ranoidea</taxon>
        <taxon>Ranidae</taxon>
        <taxon>Aquarana</taxon>
    </lineage>
</organism>
<evidence type="ECO:0000256" key="7">
    <source>
        <dbReference type="ARBA" id="ARBA00022989"/>
    </source>
</evidence>
<evidence type="ECO:0000256" key="9">
    <source>
        <dbReference type="ARBA" id="ARBA00023157"/>
    </source>
</evidence>
<keyword evidence="10" id="KW-0325">Glycoprotein</keyword>
<accession>A0A2G9Q884</accession>
<dbReference type="GO" id="GO:0005886">
    <property type="term" value="C:plasma membrane"/>
    <property type="evidence" value="ECO:0007669"/>
    <property type="project" value="UniProtKB-SubCell"/>
</dbReference>
<protein>
    <recommendedName>
        <fullName evidence="4">Endothelin-converting enzyme 1</fullName>
    </recommendedName>
</protein>
<keyword evidence="14" id="KW-1185">Reference proteome</keyword>
<dbReference type="OrthoDB" id="6475849at2759"/>
<dbReference type="InterPro" id="IPR042089">
    <property type="entry name" value="Peptidase_M13_dom_2"/>
</dbReference>
<keyword evidence="7" id="KW-1133">Transmembrane helix</keyword>
<evidence type="ECO:0000259" key="12">
    <source>
        <dbReference type="Pfam" id="PF05649"/>
    </source>
</evidence>
<evidence type="ECO:0000256" key="11">
    <source>
        <dbReference type="ARBA" id="ARBA00047067"/>
    </source>
</evidence>
<evidence type="ECO:0000256" key="5">
    <source>
        <dbReference type="ARBA" id="ARBA00022692"/>
    </source>
</evidence>
<dbReference type="GO" id="GO:0004222">
    <property type="term" value="F:metalloendopeptidase activity"/>
    <property type="evidence" value="ECO:0007669"/>
    <property type="project" value="InterPro"/>
</dbReference>
<name>A0A2G9Q884_AQUCT</name>
<evidence type="ECO:0000256" key="10">
    <source>
        <dbReference type="ARBA" id="ARBA00023180"/>
    </source>
</evidence>
<dbReference type="PANTHER" id="PTHR11733:SF130">
    <property type="entry name" value="ENDOTHELIN-CONVERTING ENZYME 1"/>
    <property type="match status" value="1"/>
</dbReference>
<keyword evidence="9" id="KW-1015">Disulfide bond</keyword>
<comment type="similarity">
    <text evidence="3">Belongs to the peptidase M13 family.</text>
</comment>
<dbReference type="Gene3D" id="1.10.1380.10">
    <property type="entry name" value="Neutral endopeptidase , domain2"/>
    <property type="match status" value="1"/>
</dbReference>
<dbReference type="GO" id="GO:0016486">
    <property type="term" value="P:peptide hormone processing"/>
    <property type="evidence" value="ECO:0007669"/>
    <property type="project" value="TreeGrafter"/>
</dbReference>
<feature type="domain" description="Peptidase M13 N-terminal" evidence="12">
    <location>
        <begin position="1"/>
        <end position="140"/>
    </location>
</feature>
<evidence type="ECO:0000256" key="6">
    <source>
        <dbReference type="ARBA" id="ARBA00022968"/>
    </source>
</evidence>
<evidence type="ECO:0000313" key="14">
    <source>
        <dbReference type="Proteomes" id="UP000228934"/>
    </source>
</evidence>
<dbReference type="InterPro" id="IPR008753">
    <property type="entry name" value="Peptidase_M13_N"/>
</dbReference>
<dbReference type="SUPFAM" id="SSF55486">
    <property type="entry name" value="Metalloproteases ('zincins'), catalytic domain"/>
    <property type="match status" value="1"/>
</dbReference>